<dbReference type="EMBL" id="BAABHM010000030">
    <property type="protein sequence ID" value="GAA4718740.1"/>
    <property type="molecule type" value="Genomic_DNA"/>
</dbReference>
<dbReference type="PANTHER" id="PTHR37310:SF1">
    <property type="entry name" value="CYTOPLASMIC PROTEIN"/>
    <property type="match status" value="1"/>
</dbReference>
<name>A0ABP8Y2I9_9MICO</name>
<protein>
    <submittedName>
        <fullName evidence="1">Four-helix bundle copper-binding protein</fullName>
    </submittedName>
</protein>
<dbReference type="InterPro" id="IPR005560">
    <property type="entry name" value="Csp_YhjQ"/>
</dbReference>
<dbReference type="CDD" id="cd08026">
    <property type="entry name" value="DUF326"/>
    <property type="match status" value="1"/>
</dbReference>
<evidence type="ECO:0000313" key="2">
    <source>
        <dbReference type="Proteomes" id="UP001500843"/>
    </source>
</evidence>
<organism evidence="1 2">
    <name type="scientific">Promicromonospora umidemergens</name>
    <dbReference type="NCBI Taxonomy" id="629679"/>
    <lineage>
        <taxon>Bacteria</taxon>
        <taxon>Bacillati</taxon>
        <taxon>Actinomycetota</taxon>
        <taxon>Actinomycetes</taxon>
        <taxon>Micrococcales</taxon>
        <taxon>Promicromonosporaceae</taxon>
        <taxon>Promicromonospora</taxon>
    </lineage>
</organism>
<reference evidence="2" key="1">
    <citation type="journal article" date="2019" name="Int. J. Syst. Evol. Microbiol.">
        <title>The Global Catalogue of Microorganisms (GCM) 10K type strain sequencing project: providing services to taxonomists for standard genome sequencing and annotation.</title>
        <authorList>
            <consortium name="The Broad Institute Genomics Platform"/>
            <consortium name="The Broad Institute Genome Sequencing Center for Infectious Disease"/>
            <person name="Wu L."/>
            <person name="Ma J."/>
        </authorList>
    </citation>
    <scope>NUCLEOTIDE SEQUENCE [LARGE SCALE GENOMIC DNA]</scope>
    <source>
        <strain evidence="2">JCM 17975</strain>
    </source>
</reference>
<keyword evidence="2" id="KW-1185">Reference proteome</keyword>
<dbReference type="InterPro" id="IPR044543">
    <property type="entry name" value="YHJQ-like"/>
</dbReference>
<gene>
    <name evidence="1" type="ORF">GCM10023198_47970</name>
</gene>
<dbReference type="RefSeq" id="WP_253878143.1">
    <property type="nucleotide sequence ID" value="NZ_BAABHM010000030.1"/>
</dbReference>
<evidence type="ECO:0000313" key="1">
    <source>
        <dbReference type="EMBL" id="GAA4718740.1"/>
    </source>
</evidence>
<dbReference type="PANTHER" id="PTHR37310">
    <property type="entry name" value="CYTOPLASMIC PROTEIN-RELATED"/>
    <property type="match status" value="1"/>
</dbReference>
<sequence length="133" mass="14514">MKTSQMLETYPKPINLDRTLLARVIETTVECSQACTACADACLSEDHVADLRKCIRTNLDCADVCDTTARVLSRHTGYDANISRVLLEACIAACKACGDECEQHASMHEHCRICAEACRACEAACRELLSTIG</sequence>
<comment type="caution">
    <text evidence="1">The sequence shown here is derived from an EMBL/GenBank/DDBJ whole genome shotgun (WGS) entry which is preliminary data.</text>
</comment>
<accession>A0ABP8Y2I9</accession>
<dbReference type="Pfam" id="PF03860">
    <property type="entry name" value="Csp"/>
    <property type="match status" value="1"/>
</dbReference>
<dbReference type="Gene3D" id="1.20.1270.360">
    <property type="match status" value="1"/>
</dbReference>
<dbReference type="Proteomes" id="UP001500843">
    <property type="component" value="Unassembled WGS sequence"/>
</dbReference>
<proteinExistence type="predicted"/>